<proteinExistence type="predicted"/>
<dbReference type="RefSeq" id="WP_126832149.1">
    <property type="nucleotide sequence ID" value="NZ_PIPT01000001.1"/>
</dbReference>
<organism evidence="1 2">
    <name type="scientific">Pseudidiomarina aquimaris</name>
    <dbReference type="NCBI Taxonomy" id="641841"/>
    <lineage>
        <taxon>Bacteria</taxon>
        <taxon>Pseudomonadati</taxon>
        <taxon>Pseudomonadota</taxon>
        <taxon>Gammaproteobacteria</taxon>
        <taxon>Alteromonadales</taxon>
        <taxon>Idiomarinaceae</taxon>
        <taxon>Pseudidiomarina</taxon>
    </lineage>
</organism>
<dbReference type="Proteomes" id="UP000286678">
    <property type="component" value="Unassembled WGS sequence"/>
</dbReference>
<protein>
    <submittedName>
        <fullName evidence="1">Uncharacterized protein</fullName>
    </submittedName>
</protein>
<accession>A0A432XPI2</accession>
<gene>
    <name evidence="1" type="ORF">CWE21_00535</name>
</gene>
<keyword evidence="2" id="KW-1185">Reference proteome</keyword>
<evidence type="ECO:0000313" key="2">
    <source>
        <dbReference type="Proteomes" id="UP000286678"/>
    </source>
</evidence>
<evidence type="ECO:0000313" key="1">
    <source>
        <dbReference type="EMBL" id="RUO50626.1"/>
    </source>
</evidence>
<dbReference type="AlphaFoldDB" id="A0A432XPI2"/>
<name>A0A432XPI2_9GAMM</name>
<dbReference type="EMBL" id="PIPT01000001">
    <property type="protein sequence ID" value="RUO50626.1"/>
    <property type="molecule type" value="Genomic_DNA"/>
</dbReference>
<reference evidence="2" key="1">
    <citation type="journal article" date="2018" name="Front. Microbiol.">
        <title>Genome-Based Analysis Reveals the Taxonomy and Diversity of the Family Idiomarinaceae.</title>
        <authorList>
            <person name="Liu Y."/>
            <person name="Lai Q."/>
            <person name="Shao Z."/>
        </authorList>
    </citation>
    <scope>NUCLEOTIDE SEQUENCE [LARGE SCALE GENOMIC DNA]</scope>
    <source>
        <strain evidence="2">SW15</strain>
    </source>
</reference>
<comment type="caution">
    <text evidence="1">The sequence shown here is derived from an EMBL/GenBank/DDBJ whole genome shotgun (WGS) entry which is preliminary data.</text>
</comment>
<dbReference type="OrthoDB" id="959758at2"/>
<sequence length="165" mass="18988">MSLKDISHPILYSAMTTLAYNINKKYYEDKHYMWCTPYFGSDFDSPHFTVPPSSSPVEIYNTLKKEVEGADHHNTKIDLNRRGIRKGASIMLKLGKITQDAHDEIVYISKNAKDQHFRPLLCVIARLEAVPYYQKVDVKDRANPLSHEYILSDLPQSAFDIIRIG</sequence>